<evidence type="ECO:0000256" key="6">
    <source>
        <dbReference type="SAM" id="Phobius"/>
    </source>
</evidence>
<organism evidence="8 9">
    <name type="scientific">Porites lobata</name>
    <dbReference type="NCBI Taxonomy" id="104759"/>
    <lineage>
        <taxon>Eukaryota</taxon>
        <taxon>Metazoa</taxon>
        <taxon>Cnidaria</taxon>
        <taxon>Anthozoa</taxon>
        <taxon>Hexacorallia</taxon>
        <taxon>Scleractinia</taxon>
        <taxon>Fungiina</taxon>
        <taxon>Poritidae</taxon>
        <taxon>Porites</taxon>
    </lineage>
</organism>
<dbReference type="PANTHER" id="PTHR10037">
    <property type="entry name" value="VOLTAGE-GATED CATION CHANNEL CALCIUM AND SODIUM"/>
    <property type="match status" value="1"/>
</dbReference>
<dbReference type="SUPFAM" id="SSF81324">
    <property type="entry name" value="Voltage-gated potassium channels"/>
    <property type="match status" value="1"/>
</dbReference>
<evidence type="ECO:0000256" key="4">
    <source>
        <dbReference type="ARBA" id="ARBA00023136"/>
    </source>
</evidence>
<evidence type="ECO:0000313" key="8">
    <source>
        <dbReference type="EMBL" id="CAH3137371.1"/>
    </source>
</evidence>
<feature type="domain" description="Ion transport" evidence="7">
    <location>
        <begin position="87"/>
        <end position="167"/>
    </location>
</feature>
<name>A0ABN8PBA6_9CNID</name>
<dbReference type="PANTHER" id="PTHR10037:SF62">
    <property type="entry name" value="SODIUM CHANNEL PROTEIN 60E"/>
    <property type="match status" value="1"/>
</dbReference>
<evidence type="ECO:0000256" key="3">
    <source>
        <dbReference type="ARBA" id="ARBA00022989"/>
    </source>
</evidence>
<evidence type="ECO:0000256" key="1">
    <source>
        <dbReference type="ARBA" id="ARBA00004141"/>
    </source>
</evidence>
<evidence type="ECO:0000313" key="9">
    <source>
        <dbReference type="Proteomes" id="UP001159405"/>
    </source>
</evidence>
<gene>
    <name evidence="8" type="ORF">PLOB_00038956</name>
</gene>
<feature type="compositionally biased region" description="Basic and acidic residues" evidence="5">
    <location>
        <begin position="7"/>
        <end position="17"/>
    </location>
</feature>
<proteinExistence type="predicted"/>
<feature type="region of interest" description="Disordered" evidence="5">
    <location>
        <begin position="1"/>
        <end position="25"/>
    </location>
</feature>
<dbReference type="InterPro" id="IPR005821">
    <property type="entry name" value="Ion_trans_dom"/>
</dbReference>
<dbReference type="EMBL" id="CALNXK010000059">
    <property type="protein sequence ID" value="CAH3137371.1"/>
    <property type="molecule type" value="Genomic_DNA"/>
</dbReference>
<evidence type="ECO:0000256" key="2">
    <source>
        <dbReference type="ARBA" id="ARBA00022692"/>
    </source>
</evidence>
<reference evidence="8 9" key="1">
    <citation type="submission" date="2022-05" db="EMBL/GenBank/DDBJ databases">
        <authorList>
            <consortium name="Genoscope - CEA"/>
            <person name="William W."/>
        </authorList>
    </citation>
    <scope>NUCLEOTIDE SEQUENCE [LARGE SCALE GENOMIC DNA]</scope>
</reference>
<dbReference type="Pfam" id="PF00520">
    <property type="entry name" value="Ion_trans"/>
    <property type="match status" value="1"/>
</dbReference>
<keyword evidence="2 6" id="KW-0812">Transmembrane</keyword>
<accession>A0ABN8PBA6</accession>
<dbReference type="InterPro" id="IPR043203">
    <property type="entry name" value="VGCC_Ca_Na"/>
</dbReference>
<comment type="caution">
    <text evidence="8">The sequence shown here is derived from an EMBL/GenBank/DDBJ whole genome shotgun (WGS) entry which is preliminary data.</text>
</comment>
<dbReference type="Proteomes" id="UP001159405">
    <property type="component" value="Unassembled WGS sequence"/>
</dbReference>
<evidence type="ECO:0000259" key="7">
    <source>
        <dbReference type="Pfam" id="PF00520"/>
    </source>
</evidence>
<sequence length="181" mass="20361">MAESETTDSKKVEHETNTAENVKGKKRVRINEDPVLHIVDDSKSSRVARVPSFYIGKPLVDFDGGFASEAPDRRNFDFFRYITMAPNIANLTGIRTIRVLRALRTISTLKGLRAVVNTLLSSLKLLSDVLILFIFFLGVMALIGLQLFSGQLRNKCVLDIQYANSTENKQERALNESKTRI</sequence>
<dbReference type="Gene3D" id="1.10.287.70">
    <property type="match status" value="1"/>
</dbReference>
<protein>
    <recommendedName>
        <fullName evidence="7">Ion transport domain-containing protein</fullName>
    </recommendedName>
</protein>
<comment type="subcellular location">
    <subcellularLocation>
        <location evidence="1">Membrane</location>
        <topology evidence="1">Multi-pass membrane protein</topology>
    </subcellularLocation>
</comment>
<keyword evidence="3 6" id="KW-1133">Transmembrane helix</keyword>
<keyword evidence="9" id="KW-1185">Reference proteome</keyword>
<keyword evidence="4 6" id="KW-0472">Membrane</keyword>
<evidence type="ECO:0000256" key="5">
    <source>
        <dbReference type="SAM" id="MobiDB-lite"/>
    </source>
</evidence>
<feature type="transmembrane region" description="Helical" evidence="6">
    <location>
        <begin position="129"/>
        <end position="148"/>
    </location>
</feature>